<feature type="compositionally biased region" description="Polar residues" evidence="2">
    <location>
        <begin position="1305"/>
        <end position="1315"/>
    </location>
</feature>
<dbReference type="Gene3D" id="2.180.10.10">
    <property type="entry name" value="RHS repeat-associated core"/>
    <property type="match status" value="3"/>
</dbReference>
<feature type="region of interest" description="Disordered" evidence="2">
    <location>
        <begin position="1305"/>
        <end position="1336"/>
    </location>
</feature>
<feature type="domain" description="DUF6531" evidence="3">
    <location>
        <begin position="186"/>
        <end position="260"/>
    </location>
</feature>
<keyword evidence="1" id="KW-0677">Repeat</keyword>
<dbReference type="InterPro" id="IPR006530">
    <property type="entry name" value="YD"/>
</dbReference>
<dbReference type="OrthoDB" id="5477618at2"/>
<dbReference type="InterPro" id="IPR022385">
    <property type="entry name" value="Rhs_assc_core"/>
</dbReference>
<dbReference type="InterPro" id="IPR050708">
    <property type="entry name" value="T6SS_VgrG/RHS"/>
</dbReference>
<dbReference type="NCBIfam" id="TIGR03696">
    <property type="entry name" value="Rhs_assc_core"/>
    <property type="match status" value="1"/>
</dbReference>
<dbReference type="eggNOG" id="COG3209">
    <property type="taxonomic scope" value="Bacteria"/>
</dbReference>
<sequence>MPDTVADGRKIVHEGSGHVAPGPPAVNGILPPVAPPAPTPFTPAPFMYVAKSSSVGNHTGTLRRDKEIVDKPILVKGSCMDVEQPANTPAKPCEMKPPNGADSINWVVVGLAKVIRASASEIKLSSSKENPALTGDPVSLNIPTHAKSPKSSPGLHQSESVLLEGAGLIAAMADASRNPCKVVQCGDPVAVATGEVVDEVRDIWLPGKFDFEWRRFHASGRAGEPGPLGRSGFTHAFDQWIETDGAASRLRDENGRFIAFATPEPMRDVVLRGRRLRIARYRDDFEVTQLDTRLVREFSPLVPDGHPRLHTIRDPFGNRITLTYEGERLVAIVETAKREVCLSHDTAGRIVRVEVRVDGRAHQHVTYTYDENDDLVAATDALGRTDRYVYDTAHRLIEKHIRGIVTFRYTYEPGSDRCIRAHADRNLQNVELTYEATDNRIVTSGNPAPRIYEVDPRGEPLSYATLDGSQSWSYEVDPDGLVTKKVNAAGEAWEIAYDARGHRAQITSPGGLVDAWEHDDDDLLRRRIEPSGCVHELHYDRRGALTAIVGPQGHVEQYTQDEHGRLVSAAGPQGILCEIAYDGCHNVVRYTNARGATYHYAYDPLGRVVEERDPIDRVTRYGHDLLGRLIEHQMPDGTVLRYTYDALDNIVTSEDSHGTVIRTERAGTGVVSRKTLADGRTWDFSYDLLERLRAVTNPMGETYEFVYDRAGRIAEEVAFDGEVVRFSHSRADQLARVEFVDDTWIAYEYDERRFLATETTPHGAVTYERNDDGDILKATVKDPLGTVVVTRAWNEAGRLVEETIQGRTVRWEYDALGARTARTLPNGETTRYFFDGEGSLIGLDHQGEKVLFQRDAVGREERRYLYASGLDITKAYDANDEPTDERAAVPPQRGSEGLVAHRRHEYGAHARLRATTDARWGTTVASHGPTGALEEHRSHHRDERFLYDAADSVVGASQGGAPPPRWGMRPGNILLRTERGSYEYDVRRRRRRFIQRETGAVTEYLWDARGQLREVLLPSGVHLLFLYDPFGRRMRKTVTTRRPDAGPLDEPAVRTVDYVWDGDEVAMEIDSDAGERVFVHEPGSFLPVLERRGGETFAYVTDRRGVVREVVDREGRVAWAGLVSAWGEIIAEAGDDARARPPFRLLGHWHDPETGLAYAHHRYFDPETARWLSTDPLGLDGGNNLSAFNGSPTEHVDPLGLYNRAEFQQWLNKFAPMRKKAADNTNAKADEMRAQGKLNPRDPISMSDRGEKVGRRNCSMDPGTGKKAHAEVNLGQREGTGERAVGASIPHCGNCTNHILSTGGVTASPLRSSSTPAGPAFNPPAIPPNAPVDPNW</sequence>
<dbReference type="STRING" id="1192034.CAP_4041"/>
<dbReference type="InterPro" id="IPR031325">
    <property type="entry name" value="RHS_repeat"/>
</dbReference>
<organism evidence="5 6">
    <name type="scientific">Chondromyces apiculatus DSM 436</name>
    <dbReference type="NCBI Taxonomy" id="1192034"/>
    <lineage>
        <taxon>Bacteria</taxon>
        <taxon>Pseudomonadati</taxon>
        <taxon>Myxococcota</taxon>
        <taxon>Polyangia</taxon>
        <taxon>Polyangiales</taxon>
        <taxon>Polyangiaceae</taxon>
        <taxon>Chondromyces</taxon>
    </lineage>
</organism>
<accession>A0A017TIS7</accession>
<evidence type="ECO:0000256" key="1">
    <source>
        <dbReference type="ARBA" id="ARBA00022737"/>
    </source>
</evidence>
<feature type="region of interest" description="Disordered" evidence="2">
    <location>
        <begin position="1237"/>
        <end position="1272"/>
    </location>
</feature>
<keyword evidence="6" id="KW-1185">Reference proteome</keyword>
<dbReference type="InterPro" id="IPR045351">
    <property type="entry name" value="DUF6531"/>
</dbReference>
<comment type="caution">
    <text evidence="5">The sequence shown here is derived from an EMBL/GenBank/DDBJ whole genome shotgun (WGS) entry which is preliminary data.</text>
</comment>
<dbReference type="PANTHER" id="PTHR32305:SF15">
    <property type="entry name" value="PROTEIN RHSA-RELATED"/>
    <property type="match status" value="1"/>
</dbReference>
<dbReference type="Pfam" id="PF20148">
    <property type="entry name" value="DUF6531"/>
    <property type="match status" value="1"/>
</dbReference>
<dbReference type="RefSeq" id="WP_044235530.1">
    <property type="nucleotide sequence ID" value="NZ_ASRX01000003.1"/>
</dbReference>
<reference evidence="5 6" key="1">
    <citation type="submission" date="2013-05" db="EMBL/GenBank/DDBJ databases">
        <title>Genome assembly of Chondromyces apiculatus DSM 436.</title>
        <authorList>
            <person name="Sharma G."/>
            <person name="Khatri I."/>
            <person name="Kaur C."/>
            <person name="Mayilraj S."/>
            <person name="Subramanian S."/>
        </authorList>
    </citation>
    <scope>NUCLEOTIDE SEQUENCE [LARGE SCALE GENOMIC DNA]</scope>
    <source>
        <strain evidence="5 6">DSM 436</strain>
    </source>
</reference>
<dbReference type="Proteomes" id="UP000019678">
    <property type="component" value="Unassembled WGS sequence"/>
</dbReference>
<evidence type="ECO:0000259" key="4">
    <source>
        <dbReference type="Pfam" id="PF25023"/>
    </source>
</evidence>
<name>A0A017TIS7_9BACT</name>
<protein>
    <submittedName>
        <fullName evidence="5">Uncharacterized protein</fullName>
    </submittedName>
</protein>
<feature type="region of interest" description="Disordered" evidence="2">
    <location>
        <begin position="126"/>
        <end position="156"/>
    </location>
</feature>
<dbReference type="Pfam" id="PF25023">
    <property type="entry name" value="TEN_YD-shell"/>
    <property type="match status" value="2"/>
</dbReference>
<proteinExistence type="predicted"/>
<dbReference type="Pfam" id="PF05593">
    <property type="entry name" value="RHS_repeat"/>
    <property type="match status" value="1"/>
</dbReference>
<evidence type="ECO:0000256" key="2">
    <source>
        <dbReference type="SAM" id="MobiDB-lite"/>
    </source>
</evidence>
<feature type="domain" description="Teneurin-like YD-shell" evidence="4">
    <location>
        <begin position="321"/>
        <end position="511"/>
    </location>
</feature>
<evidence type="ECO:0000313" key="6">
    <source>
        <dbReference type="Proteomes" id="UP000019678"/>
    </source>
</evidence>
<feature type="compositionally biased region" description="Pro residues" evidence="2">
    <location>
        <begin position="1321"/>
        <end position="1336"/>
    </location>
</feature>
<evidence type="ECO:0000313" key="5">
    <source>
        <dbReference type="EMBL" id="EYF08511.1"/>
    </source>
</evidence>
<gene>
    <name evidence="5" type="ORF">CAP_4041</name>
</gene>
<dbReference type="InterPro" id="IPR056823">
    <property type="entry name" value="TEN-like_YD-shell"/>
</dbReference>
<evidence type="ECO:0000259" key="3">
    <source>
        <dbReference type="Pfam" id="PF20148"/>
    </source>
</evidence>
<dbReference type="PANTHER" id="PTHR32305">
    <property type="match status" value="1"/>
</dbReference>
<dbReference type="NCBIfam" id="TIGR01643">
    <property type="entry name" value="YD_repeat_2x"/>
    <property type="match status" value="7"/>
</dbReference>
<feature type="domain" description="Teneurin-like YD-shell" evidence="4">
    <location>
        <begin position="538"/>
        <end position="662"/>
    </location>
</feature>
<dbReference type="EMBL" id="ASRX01000003">
    <property type="protein sequence ID" value="EYF08511.1"/>
    <property type="molecule type" value="Genomic_DNA"/>
</dbReference>